<feature type="transmembrane region" description="Helical" evidence="1">
    <location>
        <begin position="375"/>
        <end position="391"/>
    </location>
</feature>
<feature type="transmembrane region" description="Helical" evidence="1">
    <location>
        <begin position="133"/>
        <end position="153"/>
    </location>
</feature>
<evidence type="ECO:0000313" key="3">
    <source>
        <dbReference type="EMBL" id="RHL47724.1"/>
    </source>
</evidence>
<feature type="transmembrane region" description="Helical" evidence="1">
    <location>
        <begin position="494"/>
        <end position="512"/>
    </location>
</feature>
<feature type="transmembrane region" description="Helical" evidence="1">
    <location>
        <begin position="50"/>
        <end position="73"/>
    </location>
</feature>
<sequence>MTRWIMFGIIYIVLSLLAGKELAEILLFTGKNAQEAGSRNGQHKAFCNQIWLLAAAAFGMGTLVFGWTTYMISWAASEAGAKKPLIYGNTAVLIITAVVLVLLYWKRYRKTGTVWIVADRKLISDSRAFRKECILFGSLLVFLTWIMFYVFYIRNGELYSGFSVYGDYAPHTAMMRSFSKGNNFPTEYPHFGGQDVKYHFMFQFLVGNLEFLGIRLDFAYNIESVLALLGFLMLLYSIAKRLTAGLAAGILTLVLFFFRSSLSFFHFVTEHLQAKDLWATLRDNTTFIGYTTNENWGLWNFNVYLNQRHLAFGLLIVSLVIWLFMDWLDIGCAEEEKGIVWLRNRFFTKKAWKCICPENALMAGMFLGLTSFWNGAAVIGGLLILLGFAVFSDGKLDYLILAATSVIFSVLQTRIFIWGEAVSPSLYWGFLSDDKTLWGVLWYLLQMSGIFFVGAVVLVFLLKKRQQRAALISFLFPAAFAFFVSLTPDIAVNHKYIMISYAFTAIFWAWALMQLFRKKILHRIVAVLLAVCLTITGIYDFVVIIRNNGPGHRVSVNMNSDLTDWLEEHLTHEDLILTPEYSINEVTMSGVMMYMGWPYYAWSAGYDTYYRAAQAKTIYSTINKEELKKLVKQEKITYILYEEGMEYEQQYCREKTIASVYKLVYETEDGRIRIYET</sequence>
<dbReference type="AlphaFoldDB" id="A0A395X874"/>
<feature type="transmembrane region" description="Helical" evidence="1">
    <location>
        <begin position="246"/>
        <end position="268"/>
    </location>
</feature>
<comment type="caution">
    <text evidence="2">The sequence shown here is derived from an EMBL/GenBank/DDBJ whole genome shotgun (WGS) entry which is preliminary data.</text>
</comment>
<feature type="transmembrane region" description="Helical" evidence="1">
    <location>
        <begin position="469"/>
        <end position="488"/>
    </location>
</feature>
<evidence type="ECO:0000313" key="5">
    <source>
        <dbReference type="Proteomes" id="UP000285897"/>
    </source>
</evidence>
<feature type="transmembrane region" description="Helical" evidence="1">
    <location>
        <begin position="218"/>
        <end position="239"/>
    </location>
</feature>
<keyword evidence="1" id="KW-0472">Membrane</keyword>
<protein>
    <recommendedName>
        <fullName evidence="6">Glycosyltransferase RgtA/B/C/D-like domain-containing protein</fullName>
    </recommendedName>
</protein>
<evidence type="ECO:0000313" key="2">
    <source>
        <dbReference type="EMBL" id="RGV63442.1"/>
    </source>
</evidence>
<dbReference type="EMBL" id="QROS01000005">
    <property type="protein sequence ID" value="RHL47724.1"/>
    <property type="molecule type" value="Genomic_DNA"/>
</dbReference>
<feature type="transmembrane region" description="Helical" evidence="1">
    <location>
        <begin position="6"/>
        <end position="29"/>
    </location>
</feature>
<dbReference type="Proteomes" id="UP000265828">
    <property type="component" value="Unassembled WGS sequence"/>
</dbReference>
<feature type="transmembrane region" description="Helical" evidence="1">
    <location>
        <begin position="85"/>
        <end position="105"/>
    </location>
</feature>
<dbReference type="Proteomes" id="UP000285897">
    <property type="component" value="Unassembled WGS sequence"/>
</dbReference>
<feature type="transmembrane region" description="Helical" evidence="1">
    <location>
        <begin position="437"/>
        <end position="462"/>
    </location>
</feature>
<proteinExistence type="predicted"/>
<evidence type="ECO:0000313" key="4">
    <source>
        <dbReference type="Proteomes" id="UP000265828"/>
    </source>
</evidence>
<feature type="transmembrane region" description="Helical" evidence="1">
    <location>
        <begin position="398"/>
        <end position="417"/>
    </location>
</feature>
<evidence type="ECO:0008006" key="6">
    <source>
        <dbReference type="Google" id="ProtNLM"/>
    </source>
</evidence>
<gene>
    <name evidence="3" type="ORF">DW021_08575</name>
    <name evidence="2" type="ORF">DWW07_10010</name>
</gene>
<evidence type="ECO:0000256" key="1">
    <source>
        <dbReference type="SAM" id="Phobius"/>
    </source>
</evidence>
<organism evidence="2 4">
    <name type="scientific">Blautia obeum</name>
    <dbReference type="NCBI Taxonomy" id="40520"/>
    <lineage>
        <taxon>Bacteria</taxon>
        <taxon>Bacillati</taxon>
        <taxon>Bacillota</taxon>
        <taxon>Clostridia</taxon>
        <taxon>Lachnospirales</taxon>
        <taxon>Lachnospiraceae</taxon>
        <taxon>Blautia</taxon>
    </lineage>
</organism>
<accession>A0A395X874</accession>
<dbReference type="EMBL" id="QRZI01000006">
    <property type="protein sequence ID" value="RGV63442.1"/>
    <property type="molecule type" value="Genomic_DNA"/>
</dbReference>
<feature type="transmembrane region" description="Helical" evidence="1">
    <location>
        <begin position="524"/>
        <end position="545"/>
    </location>
</feature>
<reference evidence="4 5" key="1">
    <citation type="submission" date="2018-08" db="EMBL/GenBank/DDBJ databases">
        <title>A genome reference for cultivated species of the human gut microbiota.</title>
        <authorList>
            <person name="Zou Y."/>
            <person name="Xue W."/>
            <person name="Luo G."/>
        </authorList>
    </citation>
    <scope>NUCLEOTIDE SEQUENCE [LARGE SCALE GENOMIC DNA]</scope>
    <source>
        <strain evidence="2 4">AF14-23</strain>
        <strain evidence="3 5">AF37-6AC</strain>
    </source>
</reference>
<keyword evidence="1" id="KW-1133">Transmembrane helix</keyword>
<name>A0A395X874_9FIRM</name>
<keyword evidence="1" id="KW-0812">Transmembrane</keyword>